<dbReference type="Proteomes" id="UP000046395">
    <property type="component" value="Unassembled WGS sequence"/>
</dbReference>
<organism evidence="1 2">
    <name type="scientific">Trichuris muris</name>
    <name type="common">Mouse whipworm</name>
    <dbReference type="NCBI Taxonomy" id="70415"/>
    <lineage>
        <taxon>Eukaryota</taxon>
        <taxon>Metazoa</taxon>
        <taxon>Ecdysozoa</taxon>
        <taxon>Nematoda</taxon>
        <taxon>Enoplea</taxon>
        <taxon>Dorylaimia</taxon>
        <taxon>Trichinellida</taxon>
        <taxon>Trichuridae</taxon>
        <taxon>Trichuris</taxon>
    </lineage>
</organism>
<evidence type="ECO:0000313" key="2">
    <source>
        <dbReference type="WBParaSite" id="TMUE_1000005058.1"/>
    </source>
</evidence>
<proteinExistence type="predicted"/>
<dbReference type="WBParaSite" id="TMUE_1000005058.1">
    <property type="protein sequence ID" value="TMUE_1000005058.1"/>
    <property type="gene ID" value="WBGene00292332"/>
</dbReference>
<keyword evidence="1" id="KW-1185">Reference proteome</keyword>
<protein>
    <submittedName>
        <fullName evidence="2">Secreted protein</fullName>
    </submittedName>
</protein>
<accession>A0A5S6QCW1</accession>
<evidence type="ECO:0000313" key="1">
    <source>
        <dbReference type="Proteomes" id="UP000046395"/>
    </source>
</evidence>
<reference evidence="2" key="1">
    <citation type="submission" date="2019-12" db="UniProtKB">
        <authorList>
            <consortium name="WormBaseParasite"/>
        </authorList>
    </citation>
    <scope>IDENTIFICATION</scope>
</reference>
<dbReference type="AlphaFoldDB" id="A0A5S6QCW1"/>
<sequence>MYLRSRHCFPSTVLACLWWKAQRCEPRLTRRERRIGLPRVRIFCLRDTCQPAPVFVFEVTIFSGFNHPSAPYCRWTDRCRIEFWKRYQRNEAAVDRVLAIASCRLPLAGLPRIQPRRSFSDLLDSSHCLGDPMETGKQRATEWRTMQLPILATWSAKLARGFTLKVC</sequence>
<name>A0A5S6QCW1_TRIMR</name>